<organism evidence="1 2">
    <name type="scientific">Marinobacter pelagius</name>
    <dbReference type="NCBI Taxonomy" id="379482"/>
    <lineage>
        <taxon>Bacteria</taxon>
        <taxon>Pseudomonadati</taxon>
        <taxon>Pseudomonadota</taxon>
        <taxon>Gammaproteobacteria</taxon>
        <taxon>Pseudomonadales</taxon>
        <taxon>Marinobacteraceae</taxon>
        <taxon>Marinobacter</taxon>
    </lineage>
</organism>
<dbReference type="Proteomes" id="UP000199339">
    <property type="component" value="Unassembled WGS sequence"/>
</dbReference>
<evidence type="ECO:0000313" key="2">
    <source>
        <dbReference type="Proteomes" id="UP000199339"/>
    </source>
</evidence>
<reference evidence="2" key="1">
    <citation type="submission" date="2016-10" db="EMBL/GenBank/DDBJ databases">
        <authorList>
            <person name="Varghese N."/>
            <person name="Submissions S."/>
        </authorList>
    </citation>
    <scope>NUCLEOTIDE SEQUENCE [LARGE SCALE GENOMIC DNA]</scope>
    <source>
        <strain evidence="2">CGMCC 1.6775</strain>
    </source>
</reference>
<evidence type="ECO:0000313" key="1">
    <source>
        <dbReference type="EMBL" id="SFM72503.1"/>
    </source>
</evidence>
<dbReference type="EMBL" id="FOUR01000002">
    <property type="protein sequence ID" value="SFM72503.1"/>
    <property type="molecule type" value="Genomic_DNA"/>
</dbReference>
<gene>
    <name evidence="1" type="ORF">SAMN04487961_1029</name>
</gene>
<dbReference type="AlphaFoldDB" id="A0A1I4T7C5"/>
<keyword evidence="2" id="KW-1185">Reference proteome</keyword>
<protein>
    <submittedName>
        <fullName evidence="1">Uncharacterized protein</fullName>
    </submittedName>
</protein>
<accession>A0A1I4T7C5</accession>
<proteinExistence type="predicted"/>
<name>A0A1I4T7C5_9GAMM</name>
<sequence>MPVTTPPFLCPDGSNPCGRYGYCAYCPHDGKAKSKERARKEQYCNYPDCQCPFDRGPEFFCLKSLPQDPAEMK</sequence>